<dbReference type="Gene3D" id="1.10.357.10">
    <property type="entry name" value="Tetracycline Repressor, domain 2"/>
    <property type="match status" value="1"/>
</dbReference>
<proteinExistence type="predicted"/>
<accession>A0A1I1USW1</accession>
<keyword evidence="1" id="KW-0805">Transcription regulation</keyword>
<dbReference type="AlphaFoldDB" id="A0A1I1USW1"/>
<reference evidence="8" key="1">
    <citation type="submission" date="2016-10" db="EMBL/GenBank/DDBJ databases">
        <authorList>
            <person name="Varghese N."/>
            <person name="Submissions S."/>
        </authorList>
    </citation>
    <scope>NUCLEOTIDE SEQUENCE [LARGE SCALE GENOMIC DNA]</scope>
    <source>
        <strain evidence="8">DSM 7481</strain>
    </source>
</reference>
<dbReference type="InterPro" id="IPR050109">
    <property type="entry name" value="HTH-type_TetR-like_transc_reg"/>
</dbReference>
<dbReference type="PANTHER" id="PTHR30055:SF234">
    <property type="entry name" value="HTH-TYPE TRANSCRIPTIONAL REGULATOR BETI"/>
    <property type="match status" value="1"/>
</dbReference>
<evidence type="ECO:0000256" key="5">
    <source>
        <dbReference type="SAM" id="MobiDB-lite"/>
    </source>
</evidence>
<evidence type="ECO:0000259" key="6">
    <source>
        <dbReference type="PROSITE" id="PS50977"/>
    </source>
</evidence>
<dbReference type="Proteomes" id="UP000199517">
    <property type="component" value="Unassembled WGS sequence"/>
</dbReference>
<dbReference type="InterPro" id="IPR001647">
    <property type="entry name" value="HTH_TetR"/>
</dbReference>
<dbReference type="GO" id="GO:0000976">
    <property type="term" value="F:transcription cis-regulatory region binding"/>
    <property type="evidence" value="ECO:0007669"/>
    <property type="project" value="TreeGrafter"/>
</dbReference>
<feature type="region of interest" description="Disordered" evidence="5">
    <location>
        <begin position="1"/>
        <end position="20"/>
    </location>
</feature>
<dbReference type="EMBL" id="FOMQ01000005">
    <property type="protein sequence ID" value="SFD73794.1"/>
    <property type="molecule type" value="Genomic_DNA"/>
</dbReference>
<dbReference type="Pfam" id="PF00440">
    <property type="entry name" value="TetR_N"/>
    <property type="match status" value="1"/>
</dbReference>
<dbReference type="PRINTS" id="PR00455">
    <property type="entry name" value="HTHTETR"/>
</dbReference>
<evidence type="ECO:0000313" key="7">
    <source>
        <dbReference type="EMBL" id="SFD73794.1"/>
    </source>
</evidence>
<feature type="DNA-binding region" description="H-T-H motif" evidence="4">
    <location>
        <begin position="43"/>
        <end position="62"/>
    </location>
</feature>
<evidence type="ECO:0000256" key="2">
    <source>
        <dbReference type="ARBA" id="ARBA00023125"/>
    </source>
</evidence>
<keyword evidence="2 4" id="KW-0238">DNA-binding</keyword>
<name>A0A1I1USW1_9BURK</name>
<feature type="domain" description="HTH tetR-type" evidence="6">
    <location>
        <begin position="20"/>
        <end position="80"/>
    </location>
</feature>
<keyword evidence="8" id="KW-1185">Reference proteome</keyword>
<sequence length="230" mass="25229">MINRAPRCPAPRRTHAERSAATRQHLIATAIEVIQSRSFEEMSIHELARSAGMTSGAVQHHFESKAALMMQVLAELIDAQDRTGQLWPAPSMPAAGRAQQFVQAAWHLVYAQPRFMAAWNIYLGSRNQPAVVEHIAALRQQLNQRMHAGFFDTFPELAEDPQREGFVGLVFSTLRGLGLLEMFRPAEDSGPAQLDCLASLIAQRCGGQGPAAASPPARKPRAPRKPPKPA</sequence>
<dbReference type="RefSeq" id="WP_092951645.1">
    <property type="nucleotide sequence ID" value="NZ_FOMQ01000005.1"/>
</dbReference>
<organism evidence="7 8">
    <name type="scientific">Paracidovorax konjaci</name>
    <dbReference type="NCBI Taxonomy" id="32040"/>
    <lineage>
        <taxon>Bacteria</taxon>
        <taxon>Pseudomonadati</taxon>
        <taxon>Pseudomonadota</taxon>
        <taxon>Betaproteobacteria</taxon>
        <taxon>Burkholderiales</taxon>
        <taxon>Comamonadaceae</taxon>
        <taxon>Paracidovorax</taxon>
    </lineage>
</organism>
<dbReference type="PANTHER" id="PTHR30055">
    <property type="entry name" value="HTH-TYPE TRANSCRIPTIONAL REGULATOR RUTR"/>
    <property type="match status" value="1"/>
</dbReference>
<protein>
    <submittedName>
        <fullName evidence="7">DNA-binding transcriptional regulator, AcrR family</fullName>
    </submittedName>
</protein>
<dbReference type="InterPro" id="IPR009057">
    <property type="entry name" value="Homeodomain-like_sf"/>
</dbReference>
<feature type="compositionally biased region" description="Basic residues" evidence="5">
    <location>
        <begin position="218"/>
        <end position="230"/>
    </location>
</feature>
<dbReference type="PROSITE" id="PS50977">
    <property type="entry name" value="HTH_TETR_2"/>
    <property type="match status" value="1"/>
</dbReference>
<evidence type="ECO:0000256" key="1">
    <source>
        <dbReference type="ARBA" id="ARBA00023015"/>
    </source>
</evidence>
<evidence type="ECO:0000256" key="3">
    <source>
        <dbReference type="ARBA" id="ARBA00023163"/>
    </source>
</evidence>
<dbReference type="OrthoDB" id="5816932at2"/>
<dbReference type="SUPFAM" id="SSF46689">
    <property type="entry name" value="Homeodomain-like"/>
    <property type="match status" value="1"/>
</dbReference>
<dbReference type="STRING" id="32040.SAMN04489710_105266"/>
<feature type="region of interest" description="Disordered" evidence="5">
    <location>
        <begin position="206"/>
        <end position="230"/>
    </location>
</feature>
<gene>
    <name evidence="7" type="ORF">SAMN04489710_105266</name>
</gene>
<evidence type="ECO:0000313" key="8">
    <source>
        <dbReference type="Proteomes" id="UP000199517"/>
    </source>
</evidence>
<evidence type="ECO:0000256" key="4">
    <source>
        <dbReference type="PROSITE-ProRule" id="PRU00335"/>
    </source>
</evidence>
<keyword evidence="3" id="KW-0804">Transcription</keyword>
<dbReference type="GO" id="GO:0003700">
    <property type="term" value="F:DNA-binding transcription factor activity"/>
    <property type="evidence" value="ECO:0007669"/>
    <property type="project" value="TreeGrafter"/>
</dbReference>